<keyword evidence="4" id="KW-0949">S-adenosyl-L-methionine</keyword>
<evidence type="ECO:0000256" key="2">
    <source>
        <dbReference type="ARBA" id="ARBA00022603"/>
    </source>
</evidence>
<keyword evidence="6" id="KW-0170">Cobalt</keyword>
<dbReference type="InterPro" id="IPR017226">
    <property type="entry name" value="BHMT-like"/>
</dbReference>
<evidence type="ECO:0000256" key="4">
    <source>
        <dbReference type="ARBA" id="ARBA00022691"/>
    </source>
</evidence>
<dbReference type="GO" id="GO:0005829">
    <property type="term" value="C:cytosol"/>
    <property type="evidence" value="ECO:0007669"/>
    <property type="project" value="TreeGrafter"/>
</dbReference>
<reference evidence="10 11" key="1">
    <citation type="journal article" date="2016" name="Nat. Commun.">
        <title>Thousands of microbial genomes shed light on interconnected biogeochemical processes in an aquifer system.</title>
        <authorList>
            <person name="Anantharaman K."/>
            <person name="Brown C.T."/>
            <person name="Hug L.A."/>
            <person name="Sharon I."/>
            <person name="Castelle C.J."/>
            <person name="Probst A.J."/>
            <person name="Thomas B.C."/>
            <person name="Singh A."/>
            <person name="Wilkins M.J."/>
            <person name="Karaoz U."/>
            <person name="Brodie E.L."/>
            <person name="Williams K.H."/>
            <person name="Hubbard S.S."/>
            <person name="Banfield J.F."/>
        </authorList>
    </citation>
    <scope>NUCLEOTIDE SEQUENCE [LARGE SCALE GENOMIC DNA]</scope>
</reference>
<keyword evidence="7 8" id="KW-0862">Zinc</keyword>
<accession>A0A1F5AEW9</accession>
<dbReference type="PROSITE" id="PS50970">
    <property type="entry name" value="HCY"/>
    <property type="match status" value="1"/>
</dbReference>
<dbReference type="SUPFAM" id="SSF82282">
    <property type="entry name" value="Homocysteine S-methyltransferase"/>
    <property type="match status" value="1"/>
</dbReference>
<name>A0A1F5AEW9_9BACT</name>
<dbReference type="InterPro" id="IPR003726">
    <property type="entry name" value="HCY_dom"/>
</dbReference>
<dbReference type="InterPro" id="IPR036589">
    <property type="entry name" value="HCY_dom_sf"/>
</dbReference>
<gene>
    <name evidence="10" type="ORF">A2V47_04110</name>
</gene>
<dbReference type="STRING" id="1797291.A2V47_04110"/>
<keyword evidence="2 8" id="KW-0489">Methyltransferase</keyword>
<dbReference type="GO" id="GO:0046653">
    <property type="term" value="P:tetrahydrofolate metabolic process"/>
    <property type="evidence" value="ECO:0007669"/>
    <property type="project" value="TreeGrafter"/>
</dbReference>
<dbReference type="GO" id="GO:0008705">
    <property type="term" value="F:methionine synthase activity"/>
    <property type="evidence" value="ECO:0007669"/>
    <property type="project" value="TreeGrafter"/>
</dbReference>
<dbReference type="EMBL" id="MEYH01000020">
    <property type="protein sequence ID" value="OGD17029.1"/>
    <property type="molecule type" value="Genomic_DNA"/>
</dbReference>
<dbReference type="PIRSF" id="PIRSF037505">
    <property type="entry name" value="Betaine_HMT"/>
    <property type="match status" value="1"/>
</dbReference>
<evidence type="ECO:0000256" key="6">
    <source>
        <dbReference type="ARBA" id="ARBA00023285"/>
    </source>
</evidence>
<evidence type="ECO:0000256" key="5">
    <source>
        <dbReference type="ARBA" id="ARBA00022723"/>
    </source>
</evidence>
<keyword evidence="3 8" id="KW-0808">Transferase</keyword>
<dbReference type="GO" id="GO:0050667">
    <property type="term" value="P:homocysteine metabolic process"/>
    <property type="evidence" value="ECO:0007669"/>
    <property type="project" value="TreeGrafter"/>
</dbReference>
<evidence type="ECO:0000259" key="9">
    <source>
        <dbReference type="PROSITE" id="PS50970"/>
    </source>
</evidence>
<evidence type="ECO:0000256" key="8">
    <source>
        <dbReference type="PROSITE-ProRule" id="PRU00333"/>
    </source>
</evidence>
<dbReference type="InterPro" id="IPR050554">
    <property type="entry name" value="Met_Synthase/Corrinoid"/>
</dbReference>
<feature type="binding site" evidence="7 8">
    <location>
        <position position="215"/>
    </location>
    <ligand>
        <name>Zn(2+)</name>
        <dbReference type="ChEBI" id="CHEBI:29105"/>
    </ligand>
</feature>
<feature type="binding site" evidence="7 8">
    <location>
        <position position="281"/>
    </location>
    <ligand>
        <name>Zn(2+)</name>
        <dbReference type="ChEBI" id="CHEBI:29105"/>
    </ligand>
</feature>
<proteinExistence type="inferred from homology"/>
<organism evidence="10 11">
    <name type="scientific">Candidatus Sediminicultor quintus</name>
    <dbReference type="NCBI Taxonomy" id="1797291"/>
    <lineage>
        <taxon>Bacteria</taxon>
        <taxon>Pseudomonadati</taxon>
        <taxon>Atribacterota</taxon>
        <taxon>Candidatus Phoenicimicrobiia</taxon>
        <taxon>Candidatus Pheonicimicrobiales</taxon>
        <taxon>Candidatus Phoenicimicrobiaceae</taxon>
        <taxon>Candidatus Sediminicultor</taxon>
    </lineage>
</organism>
<dbReference type="Pfam" id="PF02574">
    <property type="entry name" value="S-methyl_trans"/>
    <property type="match status" value="1"/>
</dbReference>
<dbReference type="GO" id="GO:0032259">
    <property type="term" value="P:methylation"/>
    <property type="evidence" value="ECO:0007669"/>
    <property type="project" value="UniProtKB-KW"/>
</dbReference>
<protein>
    <recommendedName>
        <fullName evidence="9">Hcy-binding domain-containing protein</fullName>
    </recommendedName>
</protein>
<evidence type="ECO:0000256" key="1">
    <source>
        <dbReference type="ARBA" id="ARBA00010398"/>
    </source>
</evidence>
<dbReference type="Gene3D" id="3.20.20.330">
    <property type="entry name" value="Homocysteine-binding-like domain"/>
    <property type="match status" value="1"/>
</dbReference>
<sequence>MNIKEEIKEQLNKRTLLLDGAMGTMLQLYGLNSGECPEGWNISHSQVVQKIHQEYIEAGADIILTNTFGANRIKLSGFGRETNILKINEIAVNIAKEAIDKERSLGKRIFIAGSLGPTGKILEPYGDLKVSEVYKNYKEQTVILEKAGADLIILETFYDLEEIKTALKAVKENSDVMVIASMTFDKNLKTVYGVDPERAVIVLENEGADGVGANCGTGPEVLYEVLKIMKKVSKTYLMVEPNAGMPELVKGKVVYPASPKIMADYTEKFVKLGLNLIGGCCGTTPLHIKAMSDKIKN</sequence>
<dbReference type="GO" id="GO:0008270">
    <property type="term" value="F:zinc ion binding"/>
    <property type="evidence" value="ECO:0007669"/>
    <property type="project" value="InterPro"/>
</dbReference>
<feature type="domain" description="Hcy-binding" evidence="9">
    <location>
        <begin position="4"/>
        <end position="295"/>
    </location>
</feature>
<evidence type="ECO:0000313" key="10">
    <source>
        <dbReference type="EMBL" id="OGD17029.1"/>
    </source>
</evidence>
<dbReference type="AlphaFoldDB" id="A0A1F5AEW9"/>
<evidence type="ECO:0000256" key="3">
    <source>
        <dbReference type="ARBA" id="ARBA00022679"/>
    </source>
</evidence>
<evidence type="ECO:0000313" key="11">
    <source>
        <dbReference type="Proteomes" id="UP000177701"/>
    </source>
</evidence>
<comment type="similarity">
    <text evidence="1">Belongs to the vitamin-B12 dependent methionine synthase family.</text>
</comment>
<comment type="caution">
    <text evidence="10">The sequence shown here is derived from an EMBL/GenBank/DDBJ whole genome shotgun (WGS) entry which is preliminary data.</text>
</comment>
<dbReference type="PANTHER" id="PTHR45833:SF1">
    <property type="entry name" value="METHIONINE SYNTHASE"/>
    <property type="match status" value="1"/>
</dbReference>
<dbReference type="PANTHER" id="PTHR45833">
    <property type="entry name" value="METHIONINE SYNTHASE"/>
    <property type="match status" value="1"/>
</dbReference>
<dbReference type="Proteomes" id="UP000177701">
    <property type="component" value="Unassembled WGS sequence"/>
</dbReference>
<comment type="cofactor">
    <cofactor evidence="7">
        <name>Zn(2+)</name>
        <dbReference type="ChEBI" id="CHEBI:29105"/>
    </cofactor>
    <text evidence="7">Binds 1 zinc ion per subunit.</text>
</comment>
<evidence type="ECO:0000256" key="7">
    <source>
        <dbReference type="PIRSR" id="PIRSR037505-2"/>
    </source>
</evidence>
<feature type="binding site" evidence="7 8">
    <location>
        <position position="280"/>
    </location>
    <ligand>
        <name>Zn(2+)</name>
        <dbReference type="ChEBI" id="CHEBI:29105"/>
    </ligand>
</feature>
<keyword evidence="5 7" id="KW-0479">Metal-binding</keyword>